<feature type="domain" description="AMP-binding enzyme C-terminal" evidence="4">
    <location>
        <begin position="451"/>
        <end position="523"/>
    </location>
</feature>
<dbReference type="Pfam" id="PF00501">
    <property type="entry name" value="AMP-binding"/>
    <property type="match status" value="1"/>
</dbReference>
<dbReference type="InterPro" id="IPR000873">
    <property type="entry name" value="AMP-dep_synth/lig_dom"/>
</dbReference>
<dbReference type="InterPro" id="IPR020845">
    <property type="entry name" value="AMP-binding_CS"/>
</dbReference>
<dbReference type="Gene3D" id="3.30.300.30">
    <property type="match status" value="1"/>
</dbReference>
<dbReference type="InterPro" id="IPR045851">
    <property type="entry name" value="AMP-bd_C_sf"/>
</dbReference>
<dbReference type="InterPro" id="IPR025110">
    <property type="entry name" value="AMP-bd_C"/>
</dbReference>
<reference evidence="5" key="1">
    <citation type="submission" date="2022-12" db="EMBL/GenBank/DDBJ databases">
        <authorList>
            <person name="Krivoruchko A.V."/>
            <person name="Elkin A."/>
        </authorList>
    </citation>
    <scope>NUCLEOTIDE SEQUENCE</scope>
    <source>
        <strain evidence="5">IEGM 1388</strain>
    </source>
</reference>
<organism evidence="5 6">
    <name type="scientific">Gordonia rubripertincta</name>
    <name type="common">Rhodococcus corallinus</name>
    <dbReference type="NCBI Taxonomy" id="36822"/>
    <lineage>
        <taxon>Bacteria</taxon>
        <taxon>Bacillati</taxon>
        <taxon>Actinomycetota</taxon>
        <taxon>Actinomycetes</taxon>
        <taxon>Mycobacteriales</taxon>
        <taxon>Gordoniaceae</taxon>
        <taxon>Gordonia</taxon>
    </lineage>
</organism>
<dbReference type="Gene3D" id="3.40.50.12780">
    <property type="entry name" value="N-terminal domain of ligase-like"/>
    <property type="match status" value="1"/>
</dbReference>
<protein>
    <submittedName>
        <fullName evidence="5">AMP-binding protein</fullName>
    </submittedName>
</protein>
<gene>
    <name evidence="5" type="ORF">O4213_15660</name>
</gene>
<dbReference type="Pfam" id="PF13193">
    <property type="entry name" value="AMP-binding_C"/>
    <property type="match status" value="1"/>
</dbReference>
<dbReference type="RefSeq" id="WP_301572256.1">
    <property type="nucleotide sequence ID" value="NZ_JAPWIE010000004.1"/>
</dbReference>
<feature type="domain" description="AMP-dependent synthetase/ligase" evidence="3">
    <location>
        <begin position="17"/>
        <end position="400"/>
    </location>
</feature>
<sequence>MIEPSVPTVPALIARATSLFPDNDSFVFPESRQTYAELEQSAVDVARSMTAMGIGPGDAVGVVMPNCPEFLHVMFGTAMIGALFVPINSRLAPRELAYVIPDADIRLIVTTDVVDQHVDYVARLHSAFPALADAAIGHTPEVIDAPRLAHAVVLGKRSAPGFLNHEDFLALGDEVEASTVRAVASGIRPESPYIMMYTSGTTSAPKGCPLSHAAVVKLGTAVGEEAFRITEADRMWNPLPMFHVSAQAPMIGILNAGATYVSMTHFDATEALELIDREKATILYPAYPTITAPLLNHVDYTPDTFKGVRGLLTVGPPELLAGYQSRLPHTTHVSCYGSTETGGIAVMGKLTDPLADRLTCGKPFDGIEAQIRDVATGNEVPTGETGALYMRGYNLFMGYHKDPQKTADSFDSAGWFFTGDLASIDERGNLSFRGRTKDMLKVGGENVGCLEVEAYLMTHPDVVLAAVVGLPDEKYGEVPAAFVELREGSDIDAADLLAFAREGLAKYKVPKLFRFVSSWPMSATKIQKHRLLDQLDAPSQSASI</sequence>
<evidence type="ECO:0000313" key="5">
    <source>
        <dbReference type="EMBL" id="MCZ4551428.1"/>
    </source>
</evidence>
<name>A0ABT4MWN3_GORRU</name>
<dbReference type="SUPFAM" id="SSF56801">
    <property type="entry name" value="Acetyl-CoA synthetase-like"/>
    <property type="match status" value="1"/>
</dbReference>
<dbReference type="PANTHER" id="PTHR43201:SF5">
    <property type="entry name" value="MEDIUM-CHAIN ACYL-COA LIGASE ACSF2, MITOCHONDRIAL"/>
    <property type="match status" value="1"/>
</dbReference>
<dbReference type="PANTHER" id="PTHR43201">
    <property type="entry name" value="ACYL-COA SYNTHETASE"/>
    <property type="match status" value="1"/>
</dbReference>
<evidence type="ECO:0000256" key="2">
    <source>
        <dbReference type="ARBA" id="ARBA00022598"/>
    </source>
</evidence>
<dbReference type="EMBL" id="JAPWIE010000004">
    <property type="protein sequence ID" value="MCZ4551428.1"/>
    <property type="molecule type" value="Genomic_DNA"/>
</dbReference>
<comment type="caution">
    <text evidence="5">The sequence shown here is derived from an EMBL/GenBank/DDBJ whole genome shotgun (WGS) entry which is preliminary data.</text>
</comment>
<dbReference type="Proteomes" id="UP001067235">
    <property type="component" value="Unassembled WGS sequence"/>
</dbReference>
<accession>A0ABT4MWN3</accession>
<proteinExistence type="inferred from homology"/>
<keyword evidence="2" id="KW-0436">Ligase</keyword>
<keyword evidence="6" id="KW-1185">Reference proteome</keyword>
<comment type="similarity">
    <text evidence="1">Belongs to the ATP-dependent AMP-binding enzyme family.</text>
</comment>
<dbReference type="PROSITE" id="PS00455">
    <property type="entry name" value="AMP_BINDING"/>
    <property type="match status" value="1"/>
</dbReference>
<evidence type="ECO:0000259" key="3">
    <source>
        <dbReference type="Pfam" id="PF00501"/>
    </source>
</evidence>
<evidence type="ECO:0000259" key="4">
    <source>
        <dbReference type="Pfam" id="PF13193"/>
    </source>
</evidence>
<evidence type="ECO:0000313" key="6">
    <source>
        <dbReference type="Proteomes" id="UP001067235"/>
    </source>
</evidence>
<evidence type="ECO:0000256" key="1">
    <source>
        <dbReference type="ARBA" id="ARBA00006432"/>
    </source>
</evidence>
<dbReference type="InterPro" id="IPR042099">
    <property type="entry name" value="ANL_N_sf"/>
</dbReference>